<keyword evidence="5 10" id="KW-1133">Transmembrane helix</keyword>
<dbReference type="Gene3D" id="2.102.10.10">
    <property type="entry name" value="Rieske [2Fe-2S] iron-sulphur domain"/>
    <property type="match status" value="1"/>
</dbReference>
<keyword evidence="2 10" id="KW-0812">Transmembrane</keyword>
<dbReference type="GO" id="GO:0005737">
    <property type="term" value="C:cytoplasm"/>
    <property type="evidence" value="ECO:0007669"/>
    <property type="project" value="TreeGrafter"/>
</dbReference>
<dbReference type="InterPro" id="IPR036922">
    <property type="entry name" value="Rieske_2Fe-2S_sf"/>
</dbReference>
<dbReference type="Gene3D" id="3.90.380.10">
    <property type="entry name" value="Naphthalene 1,2-dioxygenase Alpha Subunit, Chain A, domain 1"/>
    <property type="match status" value="1"/>
</dbReference>
<dbReference type="InterPro" id="IPR044043">
    <property type="entry name" value="VanA_C_cat"/>
</dbReference>
<dbReference type="SUPFAM" id="SSF50022">
    <property type="entry name" value="ISP domain"/>
    <property type="match status" value="1"/>
</dbReference>
<evidence type="ECO:0000256" key="7">
    <source>
        <dbReference type="ARBA" id="ARBA00023004"/>
    </source>
</evidence>
<comment type="subcellular location">
    <subcellularLocation>
        <location evidence="1">Membrane</location>
    </subcellularLocation>
</comment>
<keyword evidence="4" id="KW-0479">Metal-binding</keyword>
<evidence type="ECO:0000256" key="6">
    <source>
        <dbReference type="ARBA" id="ARBA00023002"/>
    </source>
</evidence>
<evidence type="ECO:0000259" key="11">
    <source>
        <dbReference type="PROSITE" id="PS51296"/>
    </source>
</evidence>
<evidence type="ECO:0000256" key="3">
    <source>
        <dbReference type="ARBA" id="ARBA00022714"/>
    </source>
</evidence>
<organism evidence="12 13">
    <name type="scientific">Prochlorococcus marinus (strain MIT 9303)</name>
    <dbReference type="NCBI Taxonomy" id="59922"/>
    <lineage>
        <taxon>Bacteria</taxon>
        <taxon>Bacillati</taxon>
        <taxon>Cyanobacteriota</taxon>
        <taxon>Cyanophyceae</taxon>
        <taxon>Synechococcales</taxon>
        <taxon>Prochlorococcaceae</taxon>
        <taxon>Prochlorococcus</taxon>
    </lineage>
</organism>
<dbReference type="GO" id="GO:0004497">
    <property type="term" value="F:monooxygenase activity"/>
    <property type="evidence" value="ECO:0007669"/>
    <property type="project" value="UniProtKB-ARBA"/>
</dbReference>
<dbReference type="GO" id="GO:0051537">
    <property type="term" value="F:2 iron, 2 sulfur cluster binding"/>
    <property type="evidence" value="ECO:0007669"/>
    <property type="project" value="UniProtKB-KW"/>
</dbReference>
<dbReference type="KEGG" id="pmf:P9303_14381"/>
<evidence type="ECO:0000256" key="5">
    <source>
        <dbReference type="ARBA" id="ARBA00022989"/>
    </source>
</evidence>
<dbReference type="SUPFAM" id="SSF55961">
    <property type="entry name" value="Bet v1-like"/>
    <property type="match status" value="1"/>
</dbReference>
<dbReference type="RefSeq" id="WP_011826081.1">
    <property type="nucleotide sequence ID" value="NC_008820.1"/>
</dbReference>
<reference evidence="12 13" key="1">
    <citation type="journal article" date="2007" name="PLoS Genet.">
        <title>Patterns and implications of gene gain and loss in the evolution of Prochlorococcus.</title>
        <authorList>
            <person name="Kettler G.C."/>
            <person name="Martiny A.C."/>
            <person name="Huang K."/>
            <person name="Zucker J."/>
            <person name="Coleman M.L."/>
            <person name="Rodrigue S."/>
            <person name="Chen F."/>
            <person name="Lapidus A."/>
            <person name="Ferriera S."/>
            <person name="Johnson J."/>
            <person name="Steglich C."/>
            <person name="Church G.M."/>
            <person name="Richardson P."/>
            <person name="Chisholm S.W."/>
        </authorList>
    </citation>
    <scope>NUCLEOTIDE SEQUENCE [LARGE SCALE GENOMIC DNA]</scope>
    <source>
        <strain evidence="12 13">MIT 9303</strain>
    </source>
</reference>
<keyword evidence="3" id="KW-0001">2Fe-2S</keyword>
<dbReference type="HOGENOM" id="CLU_623830_0_0_3"/>
<dbReference type="GO" id="GO:0016020">
    <property type="term" value="C:membrane"/>
    <property type="evidence" value="ECO:0007669"/>
    <property type="project" value="UniProtKB-SubCell"/>
</dbReference>
<keyword evidence="6" id="KW-0560">Oxidoreductase</keyword>
<evidence type="ECO:0000256" key="4">
    <source>
        <dbReference type="ARBA" id="ARBA00022723"/>
    </source>
</evidence>
<keyword evidence="9 10" id="KW-0472">Membrane</keyword>
<sequence>MTVESPTEKAITPSVGLLGWYSVCASQLLKQNELYHLSMYNEPLVIYRDKENKPRCIKDSCPHRSASFRGGESKNGEIICPYHGARYTTSCNQDGFDRITCNHIVDSDYDNFAKYLHLRQYPCVEQGDYIYIYYTGEAKTSPNDFKINSELEPSLPETYGFDLADSKFEEVFIDFKCDWSRIIENHLDILHIFWLHGNTLPGNDVNRETIKSFNQTINKDQYHLRSVYNEKGNKKEEFISQIFIPPGRVIIFKGSPEQARYVQVLDHIPLAHNRARIIVRHYRKFLKNKFLCKLLLFKQRQQQVFYKIFSEDYLVLQTQTFNEQMGYMHQGQNKLLAEDKMIKHFWDWHQQSIEKESPWTIHPTSAHTNTIHQDMLMVYPPANPQLSHDVQRIIDRKVAVRLFSIVIIILAFIFAPNLVQQIKSGNDSIPMVETQE</sequence>
<dbReference type="EMBL" id="CP000554">
    <property type="protein sequence ID" value="ABM78184.1"/>
    <property type="molecule type" value="Genomic_DNA"/>
</dbReference>
<dbReference type="GO" id="GO:0046872">
    <property type="term" value="F:metal ion binding"/>
    <property type="evidence" value="ECO:0007669"/>
    <property type="project" value="UniProtKB-KW"/>
</dbReference>
<proteinExistence type="predicted"/>
<evidence type="ECO:0000256" key="2">
    <source>
        <dbReference type="ARBA" id="ARBA00022692"/>
    </source>
</evidence>
<keyword evidence="7" id="KW-0408">Iron</keyword>
<evidence type="ECO:0000256" key="10">
    <source>
        <dbReference type="SAM" id="Phobius"/>
    </source>
</evidence>
<feature type="transmembrane region" description="Helical" evidence="10">
    <location>
        <begin position="398"/>
        <end position="419"/>
    </location>
</feature>
<evidence type="ECO:0000256" key="9">
    <source>
        <dbReference type="ARBA" id="ARBA00023136"/>
    </source>
</evidence>
<dbReference type="AlphaFoldDB" id="A2C9M4"/>
<dbReference type="Pfam" id="PF00355">
    <property type="entry name" value="Rieske"/>
    <property type="match status" value="1"/>
</dbReference>
<dbReference type="Pfam" id="PF19112">
    <property type="entry name" value="VanA_C"/>
    <property type="match status" value="1"/>
</dbReference>
<protein>
    <submittedName>
        <fullName evidence="12">Rieske iron-sulfur protein 2Fe-2S subunit</fullName>
    </submittedName>
</protein>
<dbReference type="PROSITE" id="PS51296">
    <property type="entry name" value="RIESKE"/>
    <property type="match status" value="1"/>
</dbReference>
<evidence type="ECO:0000256" key="1">
    <source>
        <dbReference type="ARBA" id="ARBA00004370"/>
    </source>
</evidence>
<dbReference type="PANTHER" id="PTHR21266">
    <property type="entry name" value="IRON-SULFUR DOMAIN CONTAINING PROTEIN"/>
    <property type="match status" value="1"/>
</dbReference>
<dbReference type="PANTHER" id="PTHR21266:SF32">
    <property type="entry name" value="CHOLESTEROL 7-DESATURASE NVD"/>
    <property type="match status" value="1"/>
</dbReference>
<gene>
    <name evidence="12" type="primary">hcaE</name>
    <name evidence="12" type="ordered locus">P9303_14381</name>
</gene>
<dbReference type="Proteomes" id="UP000002274">
    <property type="component" value="Chromosome"/>
</dbReference>
<keyword evidence="8" id="KW-0411">Iron-sulfur</keyword>
<name>A2C9M4_PROM3</name>
<feature type="domain" description="Rieske" evidence="11">
    <location>
        <begin position="20"/>
        <end position="132"/>
    </location>
</feature>
<dbReference type="CDD" id="cd03469">
    <property type="entry name" value="Rieske_RO_Alpha_N"/>
    <property type="match status" value="1"/>
</dbReference>
<dbReference type="InterPro" id="IPR017941">
    <property type="entry name" value="Rieske_2Fe-2S"/>
</dbReference>
<dbReference type="InterPro" id="IPR050584">
    <property type="entry name" value="Cholesterol_7-desaturase"/>
</dbReference>
<evidence type="ECO:0000256" key="8">
    <source>
        <dbReference type="ARBA" id="ARBA00023014"/>
    </source>
</evidence>
<dbReference type="STRING" id="59922.P9303_14381"/>
<dbReference type="GO" id="GO:0016705">
    <property type="term" value="F:oxidoreductase activity, acting on paired donors, with incorporation or reduction of molecular oxygen"/>
    <property type="evidence" value="ECO:0007669"/>
    <property type="project" value="UniProtKB-ARBA"/>
</dbReference>
<accession>A2C9M4</accession>
<dbReference type="BioCyc" id="PMAR59922:G1G80-1242-MONOMER"/>
<evidence type="ECO:0000313" key="13">
    <source>
        <dbReference type="Proteomes" id="UP000002274"/>
    </source>
</evidence>
<evidence type="ECO:0000313" key="12">
    <source>
        <dbReference type="EMBL" id="ABM78184.1"/>
    </source>
</evidence>